<sequence length="799" mass="88328">MTASVKILTTHTLDSTPSILLCSPNGHRTLINCGSGCQRSFLESTERVRSVNQICLTHIGYEATGGLPGMILTAADAAQASHTETNSKEDIVGTLRLIGPNGTQGFIHSVRYFMRRDKFPLEIHQGKYFREAKFGHGLNSRNSKKRKKAGDDEYDAKSDAGLFGIESLPMKLFKQTFFGKQEVQVCSYLFTTTPIAGKFMVQKAKQLGIPPGPLYSQLKNGKSVTFEKDGENISVDSSQVLEGGSDGVAVALIYCPSTEILQQLRNVENKSLASLNAYKQHNASQKNADKLEVMIHLTPKSIFDSQDYHNWMQEFGTNTHHLAVYTMEENEFSSINEDLDGSPFKSAILGAMQRSLLQPNLYPNPIPDTADSTNEKERATKTKLNIHVGRQGMEYVIVPLAKQGIDAESIRGNDLCHGIHQKDRDEIQSEVERFGALKQATTILETDEAKQALVKGEEEASFIFTGTGSAIPCKHRNVTGMYFCNESLDGMLLDVGEGTLGQLIRSWSSTYKGDDLAEHIRKRIVGIKAVHISHPHADHHLGIVRLLTQRAAILLRNGVTANTSNDNRLILLASNNVLCFLDEYSKVDPTIYGGYIPVDNRDTLPEMQPNDGVNSMLTKALGITKCISVPVSHCYQSYGVVLEGTSFGKLVYSGDCRPSDALVRVGHGADLLVHEATFENGMEEEAVLKMHSTVSEAIDVAKRMDANNCILTHFSQRYPRIAPLREEDYLLPFPVSFAFDFMRVTPSTIALSSKLTTALRLLYPEDEKDEEQMELNEASNNEAKQVLSKPGYFANVQCS</sequence>
<gene>
    <name evidence="13" type="ORF">CTEN210_11688</name>
</gene>
<evidence type="ECO:0000313" key="14">
    <source>
        <dbReference type="Proteomes" id="UP001054902"/>
    </source>
</evidence>
<keyword evidence="5" id="KW-0819">tRNA processing</keyword>
<keyword evidence="10" id="KW-0862">Zinc</keyword>
<evidence type="ECO:0000259" key="12">
    <source>
        <dbReference type="Pfam" id="PF13691"/>
    </source>
</evidence>
<dbReference type="Proteomes" id="UP001054902">
    <property type="component" value="Unassembled WGS sequence"/>
</dbReference>
<dbReference type="PANTHER" id="PTHR12553">
    <property type="entry name" value="ZINC PHOSPHODIESTERASE ELAC PROTEIN 2"/>
    <property type="match status" value="1"/>
</dbReference>
<dbReference type="EMBL" id="BLLK01000047">
    <property type="protein sequence ID" value="GFH55212.1"/>
    <property type="molecule type" value="Genomic_DNA"/>
</dbReference>
<dbReference type="InterPro" id="IPR036866">
    <property type="entry name" value="RibonucZ/Hydroxyglut_hydro"/>
</dbReference>
<accession>A0AAD3CZR7</accession>
<dbReference type="InterPro" id="IPR001279">
    <property type="entry name" value="Metallo-B-lactamas"/>
</dbReference>
<keyword evidence="14" id="KW-1185">Reference proteome</keyword>
<reference evidence="13 14" key="1">
    <citation type="journal article" date="2021" name="Sci. Rep.">
        <title>The genome of the diatom Chaetoceros tenuissimus carries an ancient integrated fragment of an extant virus.</title>
        <authorList>
            <person name="Hongo Y."/>
            <person name="Kimura K."/>
            <person name="Takaki Y."/>
            <person name="Yoshida Y."/>
            <person name="Baba S."/>
            <person name="Kobayashi G."/>
            <person name="Nagasaki K."/>
            <person name="Hano T."/>
            <person name="Tomaru Y."/>
        </authorList>
    </citation>
    <scope>NUCLEOTIDE SEQUENCE [LARGE SCALE GENOMIC DNA]</scope>
    <source>
        <strain evidence="13 14">NIES-3715</strain>
    </source>
</reference>
<keyword evidence="9" id="KW-0378">Hydrolase</keyword>
<evidence type="ECO:0000256" key="9">
    <source>
        <dbReference type="ARBA" id="ARBA00022801"/>
    </source>
</evidence>
<comment type="caution">
    <text evidence="13">The sequence shown here is derived from an EMBL/GenBank/DDBJ whole genome shotgun (WGS) entry which is preliminary data.</text>
</comment>
<comment type="cofactor">
    <cofactor evidence="2">
        <name>Zn(2+)</name>
        <dbReference type="ChEBI" id="CHEBI:29105"/>
    </cofactor>
</comment>
<comment type="similarity">
    <text evidence="3">Belongs to the RNase Z family.</text>
</comment>
<dbReference type="GO" id="GO:0005739">
    <property type="term" value="C:mitochondrion"/>
    <property type="evidence" value="ECO:0007669"/>
    <property type="project" value="TreeGrafter"/>
</dbReference>
<evidence type="ECO:0000313" key="13">
    <source>
        <dbReference type="EMBL" id="GFH55212.1"/>
    </source>
</evidence>
<evidence type="ECO:0000256" key="7">
    <source>
        <dbReference type="ARBA" id="ARBA00022723"/>
    </source>
</evidence>
<feature type="domain" description="tRNase Z endonuclease" evidence="12">
    <location>
        <begin position="7"/>
        <end position="66"/>
    </location>
</feature>
<evidence type="ECO:0000256" key="5">
    <source>
        <dbReference type="ARBA" id="ARBA00022694"/>
    </source>
</evidence>
<keyword evidence="7" id="KW-0479">Metal-binding</keyword>
<name>A0AAD3CZR7_9STRA</name>
<organism evidence="13 14">
    <name type="scientific">Chaetoceros tenuissimus</name>
    <dbReference type="NCBI Taxonomy" id="426638"/>
    <lineage>
        <taxon>Eukaryota</taxon>
        <taxon>Sar</taxon>
        <taxon>Stramenopiles</taxon>
        <taxon>Ochrophyta</taxon>
        <taxon>Bacillariophyta</taxon>
        <taxon>Coscinodiscophyceae</taxon>
        <taxon>Chaetocerotophycidae</taxon>
        <taxon>Chaetocerotales</taxon>
        <taxon>Chaetocerotaceae</taxon>
        <taxon>Chaetoceros</taxon>
    </lineage>
</organism>
<evidence type="ECO:0000256" key="6">
    <source>
        <dbReference type="ARBA" id="ARBA00022722"/>
    </source>
</evidence>
<dbReference type="AlphaFoldDB" id="A0AAD3CZR7"/>
<feature type="domain" description="Metallo-beta-lactamase" evidence="11">
    <location>
        <begin position="520"/>
        <end position="714"/>
    </location>
</feature>
<comment type="catalytic activity">
    <reaction evidence="1">
        <text>Endonucleolytic cleavage of RNA, removing extra 3' nucleotides from tRNA precursor, generating 3' termini of tRNAs. A 3'-hydroxy group is left at the tRNA terminus and a 5'-phosphoryl group is left at the trailer molecule.</text>
        <dbReference type="EC" id="3.1.26.11"/>
    </reaction>
</comment>
<dbReference type="PANTHER" id="PTHR12553:SF49">
    <property type="entry name" value="ZINC PHOSPHODIESTERASE ELAC PROTEIN 2"/>
    <property type="match status" value="1"/>
</dbReference>
<proteinExistence type="inferred from homology"/>
<dbReference type="SUPFAM" id="SSF56281">
    <property type="entry name" value="Metallo-hydrolase/oxidoreductase"/>
    <property type="match status" value="2"/>
</dbReference>
<keyword evidence="6" id="KW-0540">Nuclease</keyword>
<dbReference type="GO" id="GO:1990180">
    <property type="term" value="P:mitochondrial tRNA 3'-end processing"/>
    <property type="evidence" value="ECO:0007669"/>
    <property type="project" value="TreeGrafter"/>
</dbReference>
<evidence type="ECO:0000256" key="3">
    <source>
        <dbReference type="ARBA" id="ARBA00007823"/>
    </source>
</evidence>
<evidence type="ECO:0000256" key="10">
    <source>
        <dbReference type="ARBA" id="ARBA00022833"/>
    </source>
</evidence>
<evidence type="ECO:0000256" key="8">
    <source>
        <dbReference type="ARBA" id="ARBA00022759"/>
    </source>
</evidence>
<evidence type="ECO:0000256" key="4">
    <source>
        <dbReference type="ARBA" id="ARBA00012477"/>
    </source>
</evidence>
<dbReference type="EC" id="3.1.26.11" evidence="4"/>
<dbReference type="Pfam" id="PF13691">
    <property type="entry name" value="Lactamase_B_4"/>
    <property type="match status" value="1"/>
</dbReference>
<keyword evidence="8" id="KW-0255">Endonuclease</keyword>
<dbReference type="CDD" id="cd07718">
    <property type="entry name" value="RNaseZ_ELAC1_ELAC2-C-term-like_MBL-fold"/>
    <property type="match status" value="1"/>
</dbReference>
<dbReference type="GO" id="GO:0046872">
    <property type="term" value="F:metal ion binding"/>
    <property type="evidence" value="ECO:0007669"/>
    <property type="project" value="UniProtKB-KW"/>
</dbReference>
<dbReference type="InterPro" id="IPR027794">
    <property type="entry name" value="tRNase_Z_dom"/>
</dbReference>
<dbReference type="InterPro" id="IPR047151">
    <property type="entry name" value="RNZ2-like"/>
</dbReference>
<dbReference type="GO" id="GO:0042781">
    <property type="term" value="F:3'-tRNA processing endoribonuclease activity"/>
    <property type="evidence" value="ECO:0007669"/>
    <property type="project" value="UniProtKB-EC"/>
</dbReference>
<protein>
    <recommendedName>
        <fullName evidence="4">ribonuclease Z</fullName>
        <ecNumber evidence="4">3.1.26.11</ecNumber>
    </recommendedName>
</protein>
<evidence type="ECO:0000256" key="1">
    <source>
        <dbReference type="ARBA" id="ARBA00000402"/>
    </source>
</evidence>
<dbReference type="Gene3D" id="3.60.15.10">
    <property type="entry name" value="Ribonuclease Z/Hydroxyacylglutathione hydrolase-like"/>
    <property type="match status" value="2"/>
</dbReference>
<evidence type="ECO:0000259" key="11">
    <source>
        <dbReference type="Pfam" id="PF12706"/>
    </source>
</evidence>
<dbReference type="Pfam" id="PF12706">
    <property type="entry name" value="Lactamase_B_2"/>
    <property type="match status" value="1"/>
</dbReference>
<evidence type="ECO:0000256" key="2">
    <source>
        <dbReference type="ARBA" id="ARBA00001947"/>
    </source>
</evidence>